<evidence type="ECO:0000313" key="1">
    <source>
        <dbReference type="EMBL" id="AWO85147.1"/>
    </source>
</evidence>
<reference evidence="1 2" key="1">
    <citation type="submission" date="2018-05" db="EMBL/GenBank/DDBJ databases">
        <title>Complete genome sequence of Gordonia terrae NRRL B-16283.</title>
        <authorList>
            <person name="Garlena R.A."/>
            <person name="Russell D.A."/>
            <person name="Hatfull G.F."/>
        </authorList>
    </citation>
    <scope>NUCLEOTIDE SEQUENCE [LARGE SCALE GENOMIC DNA]</scope>
    <source>
        <strain evidence="1 2">NRRL B-16283</strain>
    </source>
</reference>
<dbReference type="EMBL" id="CP029604">
    <property type="protein sequence ID" value="AWO85147.1"/>
    <property type="molecule type" value="Genomic_DNA"/>
</dbReference>
<sequence length="65" mass="7702">MKPESVRDERRRHRDDPAALELLAIREWASELAQRADAWLEGRERLRERQANEAARVGNPRRSPR</sequence>
<protein>
    <submittedName>
        <fullName evidence="1">Uncharacterized protein</fullName>
    </submittedName>
</protein>
<organism evidence="1 2">
    <name type="scientific">Gordonia terrae</name>
    <dbReference type="NCBI Taxonomy" id="2055"/>
    <lineage>
        <taxon>Bacteria</taxon>
        <taxon>Bacillati</taxon>
        <taxon>Actinomycetota</taxon>
        <taxon>Actinomycetes</taxon>
        <taxon>Mycobacteriales</taxon>
        <taxon>Gordoniaceae</taxon>
        <taxon>Gordonia</taxon>
    </lineage>
</organism>
<accession>A0AAD0NYC2</accession>
<proteinExistence type="predicted"/>
<gene>
    <name evidence="1" type="ORF">DLJ61_17970</name>
</gene>
<evidence type="ECO:0000313" key="2">
    <source>
        <dbReference type="Proteomes" id="UP000247118"/>
    </source>
</evidence>
<dbReference type="AlphaFoldDB" id="A0AAD0NYC2"/>
<dbReference type="Proteomes" id="UP000247118">
    <property type="component" value="Chromosome"/>
</dbReference>
<name>A0AAD0NYC2_9ACTN</name>